<dbReference type="STRING" id="1513271.XM47_02510"/>
<dbReference type="Proteomes" id="UP000037600">
    <property type="component" value="Unassembled WGS sequence"/>
</dbReference>
<keyword evidence="1" id="KW-0175">Coiled coil</keyword>
<dbReference type="RefSeq" id="WP_048689064.1">
    <property type="nucleotide sequence ID" value="NZ_KQ130482.1"/>
</dbReference>
<sequence length="520" mass="60747">MELNKLTFEPQPRTPHQVFDLTLLFVRRNFWSLFSLYLGLLIPIVLFGTLLFGVYYTSLLVWWLKPLLERPLLHYLANNSFGIQTKWQQSIKAITQLKLIDILKMLTIHRLSANRAYLAPVEQLERQNATQTTKRKNILKNRCDNKQFWWMILCVHIELVITGVLVGAFFALFPDTMPINDQFSIEYFNNETFEQVYFIGYLIAISCIAPYFTTGGFLMYLNSRIKLEAWDIELSFKRIAAKFSQICLIGLISSLLFIQSQPAYAESNESFSEKIEKLEKQLNKTKKEEPEYQRTEQLNQIHQDVVNIYRENELINSQSTWVPKLKDNKDSQFDLTWLKNLFESLSFLTSLSSVIGYIFWALVISLVAWVIWKIVQIFMSNNSWSRQNRKVKSNPSETHVPDFISSENNKNKWPKDLLTASKQALEQSQTRYALALLLRHSILRISQQHPNLFHKSMTENECKLALIKVIKDEQKSSYHILFDTWIALAWAHKPVTSDTILSLIETFVSFEQLQGARSES</sequence>
<feature type="transmembrane region" description="Helical" evidence="3">
    <location>
        <begin position="148"/>
        <end position="173"/>
    </location>
</feature>
<feature type="transmembrane region" description="Helical" evidence="3">
    <location>
        <begin position="347"/>
        <end position="372"/>
    </location>
</feature>
<evidence type="ECO:0008006" key="6">
    <source>
        <dbReference type="Google" id="ProtNLM"/>
    </source>
</evidence>
<organism evidence="4 5">
    <name type="scientific">Catenovulum maritimum</name>
    <dbReference type="NCBI Taxonomy" id="1513271"/>
    <lineage>
        <taxon>Bacteria</taxon>
        <taxon>Pseudomonadati</taxon>
        <taxon>Pseudomonadota</taxon>
        <taxon>Gammaproteobacteria</taxon>
        <taxon>Alteromonadales</taxon>
        <taxon>Alteromonadaceae</taxon>
        <taxon>Catenovulum</taxon>
    </lineage>
</organism>
<feature type="transmembrane region" description="Helical" evidence="3">
    <location>
        <begin position="239"/>
        <end position="258"/>
    </location>
</feature>
<reference evidence="4 5" key="1">
    <citation type="submission" date="2015-04" db="EMBL/GenBank/DDBJ databases">
        <title>Draft Genome Sequence of the Novel Agar-Digesting Marine Bacterium Q1.</title>
        <authorList>
            <person name="Li Y."/>
            <person name="Li D."/>
            <person name="Chen G."/>
            <person name="Du Z."/>
        </authorList>
    </citation>
    <scope>NUCLEOTIDE SEQUENCE [LARGE SCALE GENOMIC DNA]</scope>
    <source>
        <strain evidence="4 5">Q1</strain>
    </source>
</reference>
<gene>
    <name evidence="4" type="ORF">XM47_02510</name>
</gene>
<feature type="transmembrane region" description="Helical" evidence="3">
    <location>
        <begin position="34"/>
        <end position="64"/>
    </location>
</feature>
<feature type="region of interest" description="Disordered" evidence="2">
    <location>
        <begin position="388"/>
        <end position="408"/>
    </location>
</feature>
<dbReference type="AlphaFoldDB" id="A0A0J8H1S9"/>
<evidence type="ECO:0000313" key="5">
    <source>
        <dbReference type="Proteomes" id="UP000037600"/>
    </source>
</evidence>
<evidence type="ECO:0000256" key="3">
    <source>
        <dbReference type="SAM" id="Phobius"/>
    </source>
</evidence>
<comment type="caution">
    <text evidence="4">The sequence shown here is derived from an EMBL/GenBank/DDBJ whole genome shotgun (WGS) entry which is preliminary data.</text>
</comment>
<protein>
    <recommendedName>
        <fullName evidence="6">DUF4129 domain-containing protein</fullName>
    </recommendedName>
</protein>
<evidence type="ECO:0000256" key="2">
    <source>
        <dbReference type="SAM" id="MobiDB-lite"/>
    </source>
</evidence>
<keyword evidence="3" id="KW-0812">Transmembrane</keyword>
<name>A0A0J8H1S9_9ALTE</name>
<evidence type="ECO:0000313" key="4">
    <source>
        <dbReference type="EMBL" id="KMT66983.1"/>
    </source>
</evidence>
<dbReference type="OrthoDB" id="183980at2"/>
<feature type="coiled-coil region" evidence="1">
    <location>
        <begin position="268"/>
        <end position="295"/>
    </location>
</feature>
<proteinExistence type="predicted"/>
<keyword evidence="3" id="KW-0472">Membrane</keyword>
<keyword evidence="5" id="KW-1185">Reference proteome</keyword>
<accession>A0A0J8H1S9</accession>
<feature type="transmembrane region" description="Helical" evidence="3">
    <location>
        <begin position="196"/>
        <end position="218"/>
    </location>
</feature>
<keyword evidence="3" id="KW-1133">Transmembrane helix</keyword>
<dbReference type="EMBL" id="LAZL01000002">
    <property type="protein sequence ID" value="KMT66983.1"/>
    <property type="molecule type" value="Genomic_DNA"/>
</dbReference>
<evidence type="ECO:0000256" key="1">
    <source>
        <dbReference type="SAM" id="Coils"/>
    </source>
</evidence>